<sequence>MKCISNSSSVSISVLICNGFIESADEKVQWTRCPDNCAHSSDPAFCECLIPKRGNDSAVERHPVGVENPKGSPSFVRQVFQHIHKKYHLTMRSLIFALSPTSNHYANARLNCLQPKGLGGHSNTHISILLHSNE</sequence>
<comment type="caution">
    <text evidence="1">The sequence shown here is derived from an EMBL/GenBank/DDBJ whole genome shotgun (WGS) entry which is preliminary data.</text>
</comment>
<evidence type="ECO:0000313" key="2">
    <source>
        <dbReference type="Proteomes" id="UP000499080"/>
    </source>
</evidence>
<gene>
    <name evidence="1" type="ORF">AVEN_185104_1</name>
</gene>
<reference evidence="1 2" key="1">
    <citation type="journal article" date="2019" name="Sci. Rep.">
        <title>Orb-weaving spider Araneus ventricosus genome elucidates the spidroin gene catalogue.</title>
        <authorList>
            <person name="Kono N."/>
            <person name="Nakamura H."/>
            <person name="Ohtoshi R."/>
            <person name="Moran D.A.P."/>
            <person name="Shinohara A."/>
            <person name="Yoshida Y."/>
            <person name="Fujiwara M."/>
            <person name="Mori M."/>
            <person name="Tomita M."/>
            <person name="Arakawa K."/>
        </authorList>
    </citation>
    <scope>NUCLEOTIDE SEQUENCE [LARGE SCALE GENOMIC DNA]</scope>
</reference>
<dbReference type="Proteomes" id="UP000499080">
    <property type="component" value="Unassembled WGS sequence"/>
</dbReference>
<keyword evidence="2" id="KW-1185">Reference proteome</keyword>
<evidence type="ECO:0000313" key="1">
    <source>
        <dbReference type="EMBL" id="GBN95567.1"/>
    </source>
</evidence>
<dbReference type="AlphaFoldDB" id="A0A4Y2T4S4"/>
<organism evidence="1 2">
    <name type="scientific">Araneus ventricosus</name>
    <name type="common">Orbweaver spider</name>
    <name type="synonym">Epeira ventricosa</name>
    <dbReference type="NCBI Taxonomy" id="182803"/>
    <lineage>
        <taxon>Eukaryota</taxon>
        <taxon>Metazoa</taxon>
        <taxon>Ecdysozoa</taxon>
        <taxon>Arthropoda</taxon>
        <taxon>Chelicerata</taxon>
        <taxon>Arachnida</taxon>
        <taxon>Araneae</taxon>
        <taxon>Araneomorphae</taxon>
        <taxon>Entelegynae</taxon>
        <taxon>Araneoidea</taxon>
        <taxon>Araneidae</taxon>
        <taxon>Araneus</taxon>
    </lineage>
</organism>
<proteinExistence type="predicted"/>
<accession>A0A4Y2T4S4</accession>
<name>A0A4Y2T4S4_ARAVE</name>
<dbReference type="EMBL" id="BGPR01026114">
    <property type="protein sequence ID" value="GBN95567.1"/>
    <property type="molecule type" value="Genomic_DNA"/>
</dbReference>
<protein>
    <submittedName>
        <fullName evidence="1">Uncharacterized protein</fullName>
    </submittedName>
</protein>